<reference evidence="2" key="1">
    <citation type="journal article" date="2020" name="bioRxiv">
        <title>Hybrid origin of Populus tomentosa Carr. identified through genome sequencing and phylogenomic analysis.</title>
        <authorList>
            <person name="An X."/>
            <person name="Gao K."/>
            <person name="Chen Z."/>
            <person name="Li J."/>
            <person name="Yang X."/>
            <person name="Yang X."/>
            <person name="Zhou J."/>
            <person name="Guo T."/>
            <person name="Zhao T."/>
            <person name="Huang S."/>
            <person name="Miao D."/>
            <person name="Khan W.U."/>
            <person name="Rao P."/>
            <person name="Ye M."/>
            <person name="Lei B."/>
            <person name="Liao W."/>
            <person name="Wang J."/>
            <person name="Ji L."/>
            <person name="Li Y."/>
            <person name="Guo B."/>
            <person name="Mustafa N.S."/>
            <person name="Li S."/>
            <person name="Yun Q."/>
            <person name="Keller S.R."/>
            <person name="Mao J."/>
            <person name="Zhang R."/>
            <person name="Strauss S.H."/>
        </authorList>
    </citation>
    <scope>NUCLEOTIDE SEQUENCE</scope>
    <source>
        <strain evidence="2">GM15</strain>
        <tissue evidence="2">Leaf</tissue>
    </source>
</reference>
<evidence type="ECO:0000256" key="1">
    <source>
        <dbReference type="SAM" id="MobiDB-lite"/>
    </source>
</evidence>
<name>A0A8X8ABD5_POPTO</name>
<dbReference type="Proteomes" id="UP000886885">
    <property type="component" value="Chromosome 2D"/>
</dbReference>
<dbReference type="EMBL" id="JAAWWB010000004">
    <property type="protein sequence ID" value="KAG6783945.1"/>
    <property type="molecule type" value="Genomic_DNA"/>
</dbReference>
<keyword evidence="3" id="KW-1185">Reference proteome</keyword>
<accession>A0A8X8ABD5</accession>
<comment type="caution">
    <text evidence="2">The sequence shown here is derived from an EMBL/GenBank/DDBJ whole genome shotgun (WGS) entry which is preliminary data.</text>
</comment>
<protein>
    <submittedName>
        <fullName evidence="2">Uncharacterized protein</fullName>
    </submittedName>
</protein>
<dbReference type="AlphaFoldDB" id="A0A8X8ABD5"/>
<organism evidence="2 3">
    <name type="scientific">Populus tomentosa</name>
    <name type="common">Chinese white poplar</name>
    <dbReference type="NCBI Taxonomy" id="118781"/>
    <lineage>
        <taxon>Eukaryota</taxon>
        <taxon>Viridiplantae</taxon>
        <taxon>Streptophyta</taxon>
        <taxon>Embryophyta</taxon>
        <taxon>Tracheophyta</taxon>
        <taxon>Spermatophyta</taxon>
        <taxon>Magnoliopsida</taxon>
        <taxon>eudicotyledons</taxon>
        <taxon>Gunneridae</taxon>
        <taxon>Pentapetalae</taxon>
        <taxon>rosids</taxon>
        <taxon>fabids</taxon>
        <taxon>Malpighiales</taxon>
        <taxon>Salicaceae</taxon>
        <taxon>Saliceae</taxon>
        <taxon>Populus</taxon>
    </lineage>
</organism>
<feature type="region of interest" description="Disordered" evidence="1">
    <location>
        <begin position="116"/>
        <end position="160"/>
    </location>
</feature>
<gene>
    <name evidence="2" type="ORF">POTOM_009627</name>
</gene>
<evidence type="ECO:0000313" key="3">
    <source>
        <dbReference type="Proteomes" id="UP000886885"/>
    </source>
</evidence>
<sequence>MHAVLVAGLYPMAAGSWFLPPKIGKRVVETASGAQSLDYKLSFWKSNDYPLVIYDEITRGDGLRGISLPAESVESLTSMVRATETASLLQEGEAGMNQNPNSFLSSLMNNDTRQQTIPSHTLQGPASAGNGSGKHGRLGLREASSRRRRGNAAKEHVYYL</sequence>
<proteinExistence type="predicted"/>
<evidence type="ECO:0000313" key="2">
    <source>
        <dbReference type="EMBL" id="KAG6783945.1"/>
    </source>
</evidence>